<name>A0A0F9P3V3_9ZZZZ</name>
<organism evidence="1">
    <name type="scientific">marine sediment metagenome</name>
    <dbReference type="NCBI Taxonomy" id="412755"/>
    <lineage>
        <taxon>unclassified sequences</taxon>
        <taxon>metagenomes</taxon>
        <taxon>ecological metagenomes</taxon>
    </lineage>
</organism>
<dbReference type="AlphaFoldDB" id="A0A0F9P3V3"/>
<reference evidence="1" key="1">
    <citation type="journal article" date="2015" name="Nature">
        <title>Complex archaea that bridge the gap between prokaryotes and eukaryotes.</title>
        <authorList>
            <person name="Spang A."/>
            <person name="Saw J.H."/>
            <person name="Jorgensen S.L."/>
            <person name="Zaremba-Niedzwiedzka K."/>
            <person name="Martijn J."/>
            <person name="Lind A.E."/>
            <person name="van Eijk R."/>
            <person name="Schleper C."/>
            <person name="Guy L."/>
            <person name="Ettema T.J."/>
        </authorList>
    </citation>
    <scope>NUCLEOTIDE SEQUENCE</scope>
</reference>
<evidence type="ECO:0000313" key="1">
    <source>
        <dbReference type="EMBL" id="KKM88157.1"/>
    </source>
</evidence>
<comment type="caution">
    <text evidence="1">The sequence shown here is derived from an EMBL/GenBank/DDBJ whole genome shotgun (WGS) entry which is preliminary data.</text>
</comment>
<accession>A0A0F9P3V3</accession>
<dbReference type="EMBL" id="LAZR01006998">
    <property type="protein sequence ID" value="KKM88157.1"/>
    <property type="molecule type" value="Genomic_DNA"/>
</dbReference>
<protein>
    <submittedName>
        <fullName evidence="1">Uncharacterized protein</fullName>
    </submittedName>
</protein>
<gene>
    <name evidence="1" type="ORF">LCGC14_1261580</name>
</gene>
<sequence length="63" mass="6995">MGKVGNPVGRIISDQLAAHIAREVRKFQGPTSHSVKGISARVGRVVITPRRWRSPKIEFYPEG</sequence>
<proteinExistence type="predicted"/>